<feature type="transmembrane region" description="Helical" evidence="1">
    <location>
        <begin position="325"/>
        <end position="346"/>
    </location>
</feature>
<dbReference type="NCBIfam" id="NF047321">
    <property type="entry name" value="SCO7613_CTERM"/>
    <property type="match status" value="1"/>
</dbReference>
<dbReference type="RefSeq" id="WP_156997737.1">
    <property type="nucleotide sequence ID" value="NZ_BAAANU010000004.1"/>
</dbReference>
<feature type="transmembrane region" description="Helical" evidence="1">
    <location>
        <begin position="569"/>
        <end position="590"/>
    </location>
</feature>
<protein>
    <recommendedName>
        <fullName evidence="4">DUF2157 domain-containing protein</fullName>
    </recommendedName>
</protein>
<dbReference type="OrthoDB" id="5096967at2"/>
<feature type="transmembrane region" description="Helical" evidence="1">
    <location>
        <begin position="407"/>
        <end position="427"/>
    </location>
</feature>
<sequence>MSDHPAGMPAELPRWPADPARFVDTASCPSCLSPLTAARCAVCGLDLAVPDAAELLASGRRIHDEGLRRRDLIRRMYAAQATAAAPAPAPPVSAVTAPTVPAQSPAPATWVAPAAPTAPAAPAAARSLVEGASAPTPQASRPAATAPAAPRRSGVQVLLLTLGVVLISVAAIVFLFVAYLVASLEVRSVIIAVASLLVLGAAWLLRARRLPGTAEGVASVAVVLLLLDIWIVRANGLFGTDRLDGAAYTGGAFLVVAALLAATRASSGIRVPGHAAAILVPTGVFLMGLGASPDDEPGTAVWLGGLAASLAGSLAAFAPRGPERTVAVGAGYLGGVLALAAAPLALPSLEWHQLWSFLGSAAAWALALLSARRMAQPAWQRIAAAAAGLALALAFAVPIADELEPETAIWAAPTAAGLIACILALLVGRRAPRRTDAAYALGAAATVALLAAGFGAVIGIGSVTDRITGSVPPWSGGVGASFPTPSTLQAAAAWVPVVVALGSTTLLFLIGRLRPLRAVPIAALGAAAILAGAVIPSDPWSMTLLLGIGAGALALTVSPPKPPVDGPALAVRLVLAAVGVSSAALGWIVGFSDPAIWPWSASAALLLLIAARLTCPRICGPQAAPVIALAHSALLGILVAITLAALVPWLEALGVAFADAGTTGWLCLGTGAGTLVGLAALPRIAPQHDRVAFALPMLLAAMQTIASLPLQPSNAQWTWAPPAVLALAGAFWLRRSAPQPLRVVFAALVPIAIATAAAAAAVTVPGAELGYVLAGTALVTAALAHLLARPRADSAAAAWIAAVVVVVAAALSTVLLTSGEAWLTLLVLAPVPLVLASVFSDPVAGDAPTRHLSWFSAVLAIGAVYAWLAGRGVDDVEAYTLPLAAMLAACGALITWRRDPSTATVSPGRTALFASAAAIAVLPSVGSTAASDLRTLILVAAGAVVTLAAMFAPESSRGVPVRLIAATTGWTGMTGAALVRGSALAGGAESALPVEFWPVLSALAGLALAVAWARTSSHPAALAEWIAAASVVLSAIPSVVAIMAADRASLRAAILLLVLGAAVVAGTATRARPFGGPVFSWAARGTLVLAGLLALVSGNVDPADVITVPVALALIAVGAIAMARTGIGSWPALGPGIGLLLLPPLGADFTDPQLWRIVALGAAALTSLVIGAQRRWQAPFLLGGGVLLVHAIVQFWPAITALYEAVWWWLWLGIAGVLLVVLAATYERQVRLARTAIRSISAMR</sequence>
<feature type="transmembrane region" description="Helical" evidence="1">
    <location>
        <begin position="876"/>
        <end position="896"/>
    </location>
</feature>
<organism evidence="2 3">
    <name type="scientific">Agromyces terreus</name>
    <dbReference type="NCBI Taxonomy" id="424795"/>
    <lineage>
        <taxon>Bacteria</taxon>
        <taxon>Bacillati</taxon>
        <taxon>Actinomycetota</taxon>
        <taxon>Actinomycetes</taxon>
        <taxon>Micrococcales</taxon>
        <taxon>Microbacteriaceae</taxon>
        <taxon>Agromyces</taxon>
    </lineage>
</organism>
<evidence type="ECO:0000313" key="3">
    <source>
        <dbReference type="Proteomes" id="UP001139722"/>
    </source>
</evidence>
<comment type="caution">
    <text evidence="2">The sequence shown here is derived from an EMBL/GenBank/DDBJ whole genome shotgun (WGS) entry which is preliminary data.</text>
</comment>
<feature type="transmembrane region" description="Helical" evidence="1">
    <location>
        <begin position="188"/>
        <end position="205"/>
    </location>
</feature>
<feature type="transmembrane region" description="Helical" evidence="1">
    <location>
        <begin position="596"/>
        <end position="614"/>
    </location>
</feature>
<feature type="transmembrane region" description="Helical" evidence="1">
    <location>
        <begin position="795"/>
        <end position="815"/>
    </location>
</feature>
<feature type="transmembrane region" description="Helical" evidence="1">
    <location>
        <begin position="1081"/>
        <end position="1100"/>
    </location>
</feature>
<gene>
    <name evidence="2" type="ORF">BJ978_002820</name>
</gene>
<feature type="transmembrane region" description="Helical" evidence="1">
    <location>
        <begin position="518"/>
        <end position="535"/>
    </location>
</feature>
<keyword evidence="1" id="KW-0812">Transmembrane</keyword>
<feature type="transmembrane region" description="Helical" evidence="1">
    <location>
        <begin position="1153"/>
        <end position="1172"/>
    </location>
</feature>
<feature type="transmembrane region" description="Helical" evidence="1">
    <location>
        <begin position="933"/>
        <end position="951"/>
    </location>
</feature>
<keyword evidence="3" id="KW-1185">Reference proteome</keyword>
<reference evidence="2" key="1">
    <citation type="submission" date="2022-06" db="EMBL/GenBank/DDBJ databases">
        <title>Sequencing the genomes of 1000 actinobacteria strains.</title>
        <authorList>
            <person name="Klenk H.-P."/>
        </authorList>
    </citation>
    <scope>NUCLEOTIDE SEQUENCE</scope>
    <source>
        <strain evidence="2">DSM 22016</strain>
    </source>
</reference>
<feature type="transmembrane region" description="Helical" evidence="1">
    <location>
        <begin position="245"/>
        <end position="263"/>
    </location>
</feature>
<dbReference type="Proteomes" id="UP001139722">
    <property type="component" value="Unassembled WGS sequence"/>
</dbReference>
<feature type="transmembrane region" description="Helical" evidence="1">
    <location>
        <begin position="439"/>
        <end position="463"/>
    </location>
</feature>
<feature type="transmembrane region" description="Helical" evidence="1">
    <location>
        <begin position="275"/>
        <end position="293"/>
    </location>
</feature>
<name>A0A9X2KCZ8_9MICO</name>
<accession>A0A9X2KCZ8</accession>
<feature type="transmembrane region" description="Helical" evidence="1">
    <location>
        <begin position="852"/>
        <end position="870"/>
    </location>
</feature>
<feature type="transmembrane region" description="Helical" evidence="1">
    <location>
        <begin position="1050"/>
        <end position="1069"/>
    </location>
</feature>
<proteinExistence type="predicted"/>
<dbReference type="AlphaFoldDB" id="A0A9X2KCZ8"/>
<evidence type="ECO:0000256" key="1">
    <source>
        <dbReference type="SAM" id="Phobius"/>
    </source>
</evidence>
<feature type="transmembrane region" description="Helical" evidence="1">
    <location>
        <begin position="157"/>
        <end position="182"/>
    </location>
</feature>
<feature type="transmembrane region" description="Helical" evidence="1">
    <location>
        <begin position="352"/>
        <end position="370"/>
    </location>
</feature>
<dbReference type="InterPro" id="IPR058062">
    <property type="entry name" value="SCO7613_C"/>
</dbReference>
<feature type="transmembrane region" description="Helical" evidence="1">
    <location>
        <begin position="769"/>
        <end position="788"/>
    </location>
</feature>
<evidence type="ECO:0000313" key="2">
    <source>
        <dbReference type="EMBL" id="MCP2372144.1"/>
    </source>
</evidence>
<feature type="transmembrane region" description="Helical" evidence="1">
    <location>
        <begin position="996"/>
        <end position="1013"/>
    </location>
</feature>
<feature type="transmembrane region" description="Helical" evidence="1">
    <location>
        <begin position="626"/>
        <end position="650"/>
    </location>
</feature>
<keyword evidence="1" id="KW-1133">Transmembrane helix</keyword>
<feature type="transmembrane region" description="Helical" evidence="1">
    <location>
        <begin position="1179"/>
        <end position="1199"/>
    </location>
</feature>
<feature type="transmembrane region" description="Helical" evidence="1">
    <location>
        <begin position="821"/>
        <end position="840"/>
    </location>
</feature>
<feature type="transmembrane region" description="Helical" evidence="1">
    <location>
        <begin position="662"/>
        <end position="681"/>
    </location>
</feature>
<feature type="transmembrane region" description="Helical" evidence="1">
    <location>
        <begin position="716"/>
        <end position="733"/>
    </location>
</feature>
<feature type="transmembrane region" description="Helical" evidence="1">
    <location>
        <begin position="382"/>
        <end position="401"/>
    </location>
</feature>
<feature type="transmembrane region" description="Helical" evidence="1">
    <location>
        <begin position="299"/>
        <end position="318"/>
    </location>
</feature>
<feature type="transmembrane region" description="Helical" evidence="1">
    <location>
        <begin position="217"/>
        <end position="233"/>
    </location>
</feature>
<feature type="transmembrane region" description="Helical" evidence="1">
    <location>
        <begin position="963"/>
        <end position="984"/>
    </location>
</feature>
<feature type="transmembrane region" description="Helical" evidence="1">
    <location>
        <begin position="693"/>
        <end position="710"/>
    </location>
</feature>
<feature type="transmembrane region" description="Helical" evidence="1">
    <location>
        <begin position="491"/>
        <end position="511"/>
    </location>
</feature>
<feature type="transmembrane region" description="Helical" evidence="1">
    <location>
        <begin position="1205"/>
        <end position="1226"/>
    </location>
</feature>
<dbReference type="EMBL" id="JAMZDY010000001">
    <property type="protein sequence ID" value="MCP2372144.1"/>
    <property type="molecule type" value="Genomic_DNA"/>
</dbReference>
<feature type="transmembrane region" description="Helical" evidence="1">
    <location>
        <begin position="1106"/>
        <end position="1123"/>
    </location>
</feature>
<evidence type="ECO:0008006" key="4">
    <source>
        <dbReference type="Google" id="ProtNLM"/>
    </source>
</evidence>
<feature type="transmembrane region" description="Helical" evidence="1">
    <location>
        <begin position="1025"/>
        <end position="1044"/>
    </location>
</feature>
<feature type="transmembrane region" description="Helical" evidence="1">
    <location>
        <begin position="541"/>
        <end position="557"/>
    </location>
</feature>
<keyword evidence="1" id="KW-0472">Membrane</keyword>
<feature type="transmembrane region" description="Helical" evidence="1">
    <location>
        <begin position="745"/>
        <end position="763"/>
    </location>
</feature>